<keyword evidence="3" id="KW-1185">Reference proteome</keyword>
<sequence>MNIKVLFGIIFPIFALTKITKSNFVPQTYCENEIEAFNSFDDLEFEPWRIKKGFISFVGHPNVEELLYEIKNVIKCNYRIIEVLKNLGIVIHTELFDDYGYKDEDNGYCDPVFVPFKIKYLNDTEMPENEFMSTNHSVVYNIEYGKFVVIFTCYSNPETTYYYTGAMILIDENIDVDFVRVKLLKKLPFRLNFYWSFKYIIEGQCLCEY</sequence>
<feature type="chain" id="PRO_5040480118" evidence="1">
    <location>
        <begin position="23"/>
        <end position="209"/>
    </location>
</feature>
<gene>
    <name evidence="2" type="ORF">CHIRRI_LOCUS14823</name>
</gene>
<accession>A0A9P0NP53</accession>
<feature type="signal peptide" evidence="1">
    <location>
        <begin position="1"/>
        <end position="22"/>
    </location>
</feature>
<reference evidence="2" key="2">
    <citation type="submission" date="2022-10" db="EMBL/GenBank/DDBJ databases">
        <authorList>
            <consortium name="ENA_rothamsted_submissions"/>
            <consortium name="culmorum"/>
            <person name="King R."/>
        </authorList>
    </citation>
    <scope>NUCLEOTIDE SEQUENCE</scope>
</reference>
<dbReference type="AlphaFoldDB" id="A0A9P0NP53"/>
<evidence type="ECO:0000256" key="1">
    <source>
        <dbReference type="SAM" id="SignalP"/>
    </source>
</evidence>
<organism evidence="2 3">
    <name type="scientific">Chironomus riparius</name>
    <dbReference type="NCBI Taxonomy" id="315576"/>
    <lineage>
        <taxon>Eukaryota</taxon>
        <taxon>Metazoa</taxon>
        <taxon>Ecdysozoa</taxon>
        <taxon>Arthropoda</taxon>
        <taxon>Hexapoda</taxon>
        <taxon>Insecta</taxon>
        <taxon>Pterygota</taxon>
        <taxon>Neoptera</taxon>
        <taxon>Endopterygota</taxon>
        <taxon>Diptera</taxon>
        <taxon>Nematocera</taxon>
        <taxon>Chironomoidea</taxon>
        <taxon>Chironomidae</taxon>
        <taxon>Chironominae</taxon>
        <taxon>Chironomus</taxon>
    </lineage>
</organism>
<name>A0A9P0NP53_9DIPT</name>
<reference evidence="2" key="1">
    <citation type="submission" date="2022-01" db="EMBL/GenBank/DDBJ databases">
        <authorList>
            <person name="King R."/>
        </authorList>
    </citation>
    <scope>NUCLEOTIDE SEQUENCE</scope>
</reference>
<dbReference type="Proteomes" id="UP001153620">
    <property type="component" value="Chromosome 4"/>
</dbReference>
<evidence type="ECO:0000313" key="3">
    <source>
        <dbReference type="Proteomes" id="UP001153620"/>
    </source>
</evidence>
<proteinExistence type="predicted"/>
<dbReference type="OrthoDB" id="870at2759"/>
<keyword evidence="1" id="KW-0732">Signal</keyword>
<protein>
    <submittedName>
        <fullName evidence="2">Uncharacterized protein</fullName>
    </submittedName>
</protein>
<dbReference type="EMBL" id="OU895880">
    <property type="protein sequence ID" value="CAH1735558.1"/>
    <property type="molecule type" value="Genomic_DNA"/>
</dbReference>
<evidence type="ECO:0000313" key="2">
    <source>
        <dbReference type="EMBL" id="CAH1735558.1"/>
    </source>
</evidence>